<gene>
    <name evidence="1" type="ORF">MED297_06239</name>
</gene>
<comment type="caution">
    <text evidence="1">The sequence shown here is derived from an EMBL/GenBank/DDBJ whole genome shotgun (WGS) entry which is preliminary data.</text>
</comment>
<sequence>MSSSSPKNFGLLMHSMVLRRQDRQAAIHFDKHGEHKQIQTA</sequence>
<proteinExistence type="predicted"/>
<dbReference type="EMBL" id="AAOE01000007">
    <property type="protein sequence ID" value="EAR09926.1"/>
    <property type="molecule type" value="Genomic_DNA"/>
</dbReference>
<dbReference type="STRING" id="314283.MED297_06239"/>
<dbReference type="AlphaFoldDB" id="A4BDI2"/>
<evidence type="ECO:0000313" key="1">
    <source>
        <dbReference type="EMBL" id="EAR09926.1"/>
    </source>
</evidence>
<protein>
    <submittedName>
        <fullName evidence="1">Uncharacterized protein</fullName>
    </submittedName>
</protein>
<name>A4BDI2_9GAMM</name>
<reference evidence="1 2" key="1">
    <citation type="submission" date="2006-02" db="EMBL/GenBank/DDBJ databases">
        <authorList>
            <person name="Pinhassi J."/>
            <person name="Pedros-Alio C."/>
            <person name="Ferriera S."/>
            <person name="Johnson J."/>
            <person name="Kravitz S."/>
            <person name="Halpern A."/>
            <person name="Remington K."/>
            <person name="Beeson K."/>
            <person name="Tran B."/>
            <person name="Rogers Y.-H."/>
            <person name="Friedman R."/>
            <person name="Venter J.C."/>
        </authorList>
    </citation>
    <scope>NUCLEOTIDE SEQUENCE [LARGE SCALE GENOMIC DNA]</scope>
    <source>
        <strain evidence="1 2">MED297</strain>
    </source>
</reference>
<keyword evidence="2" id="KW-1185">Reference proteome</keyword>
<organism evidence="1 2">
    <name type="scientific">Reinekea blandensis MED297</name>
    <dbReference type="NCBI Taxonomy" id="314283"/>
    <lineage>
        <taxon>Bacteria</taxon>
        <taxon>Pseudomonadati</taxon>
        <taxon>Pseudomonadota</taxon>
        <taxon>Gammaproteobacteria</taxon>
        <taxon>Oceanospirillales</taxon>
        <taxon>Saccharospirillaceae</taxon>
        <taxon>Reinekea</taxon>
    </lineage>
</organism>
<dbReference type="HOGENOM" id="CLU_3275634_0_0_6"/>
<evidence type="ECO:0000313" key="2">
    <source>
        <dbReference type="Proteomes" id="UP000005953"/>
    </source>
</evidence>
<accession>A4BDI2</accession>
<dbReference type="Proteomes" id="UP000005953">
    <property type="component" value="Unassembled WGS sequence"/>
</dbReference>